<dbReference type="SUPFAM" id="SSF47384">
    <property type="entry name" value="Homodimeric domain of signal transducing histidine kinase"/>
    <property type="match status" value="1"/>
</dbReference>
<dbReference type="EC" id="2.7.13.3" evidence="3"/>
<feature type="domain" description="Histidine kinase" evidence="9">
    <location>
        <begin position="305"/>
        <end position="430"/>
    </location>
</feature>
<dbReference type="Gene3D" id="3.30.565.10">
    <property type="entry name" value="Histidine kinase-like ATPase, C-terminal domain"/>
    <property type="match status" value="1"/>
</dbReference>
<evidence type="ECO:0000256" key="5">
    <source>
        <dbReference type="ARBA" id="ARBA00022679"/>
    </source>
</evidence>
<keyword evidence="8" id="KW-0812">Transmembrane</keyword>
<protein>
    <recommendedName>
        <fullName evidence="3">histidine kinase</fullName>
        <ecNumber evidence="3">2.7.13.3</ecNumber>
    </recommendedName>
</protein>
<evidence type="ECO:0000256" key="3">
    <source>
        <dbReference type="ARBA" id="ARBA00012438"/>
    </source>
</evidence>
<accession>A0A2T1GK52</accession>
<keyword evidence="8" id="KW-1133">Transmembrane helix</keyword>
<evidence type="ECO:0000259" key="10">
    <source>
        <dbReference type="PROSITE" id="PS50885"/>
    </source>
</evidence>
<evidence type="ECO:0000256" key="4">
    <source>
        <dbReference type="ARBA" id="ARBA00022553"/>
    </source>
</evidence>
<evidence type="ECO:0000313" key="11">
    <source>
        <dbReference type="EMBL" id="PSB58169.1"/>
    </source>
</evidence>
<dbReference type="CDD" id="cd00082">
    <property type="entry name" value="HisKA"/>
    <property type="match status" value="1"/>
</dbReference>
<dbReference type="GO" id="GO:0000155">
    <property type="term" value="F:phosphorelay sensor kinase activity"/>
    <property type="evidence" value="ECO:0007669"/>
    <property type="project" value="InterPro"/>
</dbReference>
<dbReference type="InterPro" id="IPR050428">
    <property type="entry name" value="TCS_sensor_his_kinase"/>
</dbReference>
<comment type="subcellular location">
    <subcellularLocation>
        <location evidence="2">Membrane</location>
    </subcellularLocation>
</comment>
<keyword evidence="4" id="KW-0597">Phosphoprotein</keyword>
<dbReference type="Gene3D" id="6.10.340.10">
    <property type="match status" value="1"/>
</dbReference>
<dbReference type="CDD" id="cd06225">
    <property type="entry name" value="HAMP"/>
    <property type="match status" value="1"/>
</dbReference>
<gene>
    <name evidence="11" type="ORF">C7B77_05690</name>
</gene>
<dbReference type="InterPro" id="IPR005467">
    <property type="entry name" value="His_kinase_dom"/>
</dbReference>
<evidence type="ECO:0000256" key="7">
    <source>
        <dbReference type="ARBA" id="ARBA00023012"/>
    </source>
</evidence>
<keyword evidence="7" id="KW-0902">Two-component regulatory system</keyword>
<dbReference type="Pfam" id="PF00512">
    <property type="entry name" value="HisKA"/>
    <property type="match status" value="1"/>
</dbReference>
<dbReference type="GO" id="GO:0005886">
    <property type="term" value="C:plasma membrane"/>
    <property type="evidence" value="ECO:0007669"/>
    <property type="project" value="TreeGrafter"/>
</dbReference>
<comment type="catalytic activity">
    <reaction evidence="1">
        <text>ATP + protein L-histidine = ADP + protein N-phospho-L-histidine.</text>
        <dbReference type="EC" id="2.7.13.3"/>
    </reaction>
</comment>
<dbReference type="SMART" id="SM00388">
    <property type="entry name" value="HisKA"/>
    <property type="match status" value="1"/>
</dbReference>
<dbReference type="PROSITE" id="PS50109">
    <property type="entry name" value="HIS_KIN"/>
    <property type="match status" value="1"/>
</dbReference>
<dbReference type="PROSITE" id="PS50885">
    <property type="entry name" value="HAMP"/>
    <property type="match status" value="1"/>
</dbReference>
<dbReference type="EMBL" id="PVWO01000045">
    <property type="protein sequence ID" value="PSB58169.1"/>
    <property type="molecule type" value="Genomic_DNA"/>
</dbReference>
<feature type="transmembrane region" description="Helical" evidence="8">
    <location>
        <begin position="67"/>
        <end position="86"/>
    </location>
</feature>
<evidence type="ECO:0000256" key="2">
    <source>
        <dbReference type="ARBA" id="ARBA00004370"/>
    </source>
</evidence>
<sequence>MGFAGFCSSVSIRFCYAKNKDLKDVPTHEGDRKYMPESTFLGRSKRVKLNAWRQWQKALMGVRSRLLIWYFLLTLCITLSSVWATFKIFCASEEQHASVRLQRDINALQQQIDRTNPNALTTAALVETIDKFTSSQVPDPYESLVLVTNGQVHSSQNAKLPSVLQDNPDLMRQWAQPHSNRSFVRENYIIRVVEPLPTNGENAIVMGLYDATLRYQMGNKTLDLVIEVTLAMMGLFMAIAWLTAGRILSPLRQLTDTAKLISETDLSQRMNVRGTDEIAELTLTFNQMLDRLQAAFTSQQDFIKDVSHELRTPITIIQGHLELLGDDPEDRAATVALVRDELKRMNRFVTDLLLLMRSERPNFLRLSAVELEPFTQELFAKARGMAARDWQLEAIGSGEIVGDRQRLTQIVMNLAQNATQYTHRGETIAIGSAIVTSGINWPKRPTYA</sequence>
<keyword evidence="8" id="KW-0472">Membrane</keyword>
<dbReference type="PANTHER" id="PTHR45436">
    <property type="entry name" value="SENSOR HISTIDINE KINASE YKOH"/>
    <property type="match status" value="1"/>
</dbReference>
<dbReference type="FunFam" id="1.10.287.130:FF:000001">
    <property type="entry name" value="Two-component sensor histidine kinase"/>
    <property type="match status" value="1"/>
</dbReference>
<name>A0A2T1GK52_9CYAN</name>
<dbReference type="SUPFAM" id="SSF158472">
    <property type="entry name" value="HAMP domain-like"/>
    <property type="match status" value="1"/>
</dbReference>
<dbReference type="InterPro" id="IPR036097">
    <property type="entry name" value="HisK_dim/P_sf"/>
</dbReference>
<evidence type="ECO:0000256" key="6">
    <source>
        <dbReference type="ARBA" id="ARBA00022777"/>
    </source>
</evidence>
<dbReference type="AlphaFoldDB" id="A0A2T1GK52"/>
<dbReference type="SMART" id="SM00304">
    <property type="entry name" value="HAMP"/>
    <property type="match status" value="1"/>
</dbReference>
<comment type="caution">
    <text evidence="11">The sequence shown here is derived from an EMBL/GenBank/DDBJ whole genome shotgun (WGS) entry which is preliminary data.</text>
</comment>
<proteinExistence type="predicted"/>
<dbReference type="SUPFAM" id="SSF55874">
    <property type="entry name" value="ATPase domain of HSP90 chaperone/DNA topoisomerase II/histidine kinase"/>
    <property type="match status" value="1"/>
</dbReference>
<keyword evidence="6 11" id="KW-0418">Kinase</keyword>
<organism evidence="11 12">
    <name type="scientific">Chamaesiphon polymorphus CCALA 037</name>
    <dbReference type="NCBI Taxonomy" id="2107692"/>
    <lineage>
        <taxon>Bacteria</taxon>
        <taxon>Bacillati</taxon>
        <taxon>Cyanobacteriota</taxon>
        <taxon>Cyanophyceae</taxon>
        <taxon>Gomontiellales</taxon>
        <taxon>Chamaesiphonaceae</taxon>
        <taxon>Chamaesiphon</taxon>
    </lineage>
</organism>
<evidence type="ECO:0000256" key="8">
    <source>
        <dbReference type="SAM" id="Phobius"/>
    </source>
</evidence>
<evidence type="ECO:0000256" key="1">
    <source>
        <dbReference type="ARBA" id="ARBA00000085"/>
    </source>
</evidence>
<evidence type="ECO:0000313" key="12">
    <source>
        <dbReference type="Proteomes" id="UP000238937"/>
    </source>
</evidence>
<dbReference type="Proteomes" id="UP000238937">
    <property type="component" value="Unassembled WGS sequence"/>
</dbReference>
<keyword evidence="12" id="KW-1185">Reference proteome</keyword>
<dbReference type="InterPro" id="IPR036890">
    <property type="entry name" value="HATPase_C_sf"/>
</dbReference>
<dbReference type="Gene3D" id="1.10.287.130">
    <property type="match status" value="1"/>
</dbReference>
<dbReference type="InterPro" id="IPR003660">
    <property type="entry name" value="HAMP_dom"/>
</dbReference>
<dbReference type="Pfam" id="PF00672">
    <property type="entry name" value="HAMP"/>
    <property type="match status" value="1"/>
</dbReference>
<dbReference type="InterPro" id="IPR003661">
    <property type="entry name" value="HisK_dim/P_dom"/>
</dbReference>
<dbReference type="PANTHER" id="PTHR45436:SF5">
    <property type="entry name" value="SENSOR HISTIDINE KINASE TRCS"/>
    <property type="match status" value="1"/>
</dbReference>
<feature type="transmembrane region" description="Helical" evidence="8">
    <location>
        <begin position="224"/>
        <end position="244"/>
    </location>
</feature>
<keyword evidence="5" id="KW-0808">Transferase</keyword>
<feature type="domain" description="HAMP" evidence="10">
    <location>
        <begin position="245"/>
        <end position="297"/>
    </location>
</feature>
<dbReference type="OrthoDB" id="9763461at2"/>
<evidence type="ECO:0000259" key="9">
    <source>
        <dbReference type="PROSITE" id="PS50109"/>
    </source>
</evidence>
<reference evidence="11 12" key="1">
    <citation type="submission" date="2018-03" db="EMBL/GenBank/DDBJ databases">
        <title>The ancient ancestry and fast evolution of plastids.</title>
        <authorList>
            <person name="Moore K.R."/>
            <person name="Magnabosco C."/>
            <person name="Momper L."/>
            <person name="Gold D.A."/>
            <person name="Bosak T."/>
            <person name="Fournier G.P."/>
        </authorList>
    </citation>
    <scope>NUCLEOTIDE SEQUENCE [LARGE SCALE GENOMIC DNA]</scope>
    <source>
        <strain evidence="11 12">CCALA 037</strain>
    </source>
</reference>